<protein>
    <submittedName>
        <fullName evidence="3">Single-stranded DNA-binding protein</fullName>
    </submittedName>
</protein>
<dbReference type="InterPro" id="IPR015946">
    <property type="entry name" value="KH_dom-like_a/b"/>
</dbReference>
<dbReference type="GO" id="GO:0003723">
    <property type="term" value="F:RNA binding"/>
    <property type="evidence" value="ECO:0007669"/>
    <property type="project" value="InterPro"/>
</dbReference>
<sequence length="218" mass="24170">MSNRNYTVETVGDDVADFLDAVLDAADFDVEYEILDGHEAGNYFEKPTLVVKFSGPDLEFLMNNKGESLLALEQLTQEVLKMAPDEHALLCFDANDYRLLRQEELRLSALTVAERVRESKVPYRFNPMSSRERRLIHLAMRDQTDLRSESAGVGPGRHVVIYPAGMASLPDPPPMAALPPRRPGGPGGDRRGGDRGGDRRGGGGGRDRDRGPRRGPRR</sequence>
<feature type="compositionally biased region" description="Basic and acidic residues" evidence="1">
    <location>
        <begin position="188"/>
        <end position="212"/>
    </location>
</feature>
<dbReference type="AlphaFoldDB" id="A0A7S7SIK8"/>
<feature type="domain" description="R3H" evidence="2">
    <location>
        <begin position="99"/>
        <end position="165"/>
    </location>
</feature>
<feature type="compositionally biased region" description="Pro residues" evidence="1">
    <location>
        <begin position="170"/>
        <end position="183"/>
    </location>
</feature>
<dbReference type="InterPro" id="IPR039247">
    <property type="entry name" value="KhpB"/>
</dbReference>
<dbReference type="CDD" id="cd02644">
    <property type="entry name" value="R3H_jag"/>
    <property type="match status" value="1"/>
</dbReference>
<name>A0A7S7SIK8_PALFE</name>
<dbReference type="Gene3D" id="3.30.1370.50">
    <property type="entry name" value="R3H-like domain"/>
    <property type="match status" value="1"/>
</dbReference>
<dbReference type="InterPro" id="IPR001374">
    <property type="entry name" value="R3H_dom"/>
</dbReference>
<dbReference type="KEGG" id="pfer:IRI77_25770"/>
<evidence type="ECO:0000256" key="1">
    <source>
        <dbReference type="SAM" id="MobiDB-lite"/>
    </source>
</evidence>
<keyword evidence="3" id="KW-0238">DNA-binding</keyword>
<dbReference type="RefSeq" id="WP_194447868.1">
    <property type="nucleotide sequence ID" value="NZ_CP063849.1"/>
</dbReference>
<dbReference type="Pfam" id="PF01424">
    <property type="entry name" value="R3H"/>
    <property type="match status" value="1"/>
</dbReference>
<keyword evidence="4" id="KW-1185">Reference proteome</keyword>
<dbReference type="Proteomes" id="UP000593892">
    <property type="component" value="Chromosome"/>
</dbReference>
<dbReference type="InterPro" id="IPR034079">
    <property type="entry name" value="R3H_KhpB"/>
</dbReference>
<dbReference type="GO" id="GO:0003677">
    <property type="term" value="F:DNA binding"/>
    <property type="evidence" value="ECO:0007669"/>
    <property type="project" value="UniProtKB-KW"/>
</dbReference>
<dbReference type="SMART" id="SM00393">
    <property type="entry name" value="R3H"/>
    <property type="match status" value="1"/>
</dbReference>
<evidence type="ECO:0000313" key="3">
    <source>
        <dbReference type="EMBL" id="QOY86199.1"/>
    </source>
</evidence>
<evidence type="ECO:0000259" key="2">
    <source>
        <dbReference type="PROSITE" id="PS51061"/>
    </source>
</evidence>
<evidence type="ECO:0000313" key="4">
    <source>
        <dbReference type="Proteomes" id="UP000593892"/>
    </source>
</evidence>
<dbReference type="PROSITE" id="PS51061">
    <property type="entry name" value="R3H"/>
    <property type="match status" value="1"/>
</dbReference>
<organism evidence="3 4">
    <name type="scientific">Paludibaculum fermentans</name>
    <dbReference type="NCBI Taxonomy" id="1473598"/>
    <lineage>
        <taxon>Bacteria</taxon>
        <taxon>Pseudomonadati</taxon>
        <taxon>Acidobacteriota</taxon>
        <taxon>Terriglobia</taxon>
        <taxon>Bryobacterales</taxon>
        <taxon>Bryobacteraceae</taxon>
        <taxon>Paludibaculum</taxon>
    </lineage>
</organism>
<dbReference type="PANTHER" id="PTHR35800">
    <property type="entry name" value="PROTEIN JAG"/>
    <property type="match status" value="1"/>
</dbReference>
<dbReference type="EMBL" id="CP063849">
    <property type="protein sequence ID" value="QOY86199.1"/>
    <property type="molecule type" value="Genomic_DNA"/>
</dbReference>
<dbReference type="PANTHER" id="PTHR35800:SF1">
    <property type="entry name" value="RNA-BINDING PROTEIN KHPB"/>
    <property type="match status" value="1"/>
</dbReference>
<dbReference type="Gene3D" id="3.30.300.20">
    <property type="match status" value="1"/>
</dbReference>
<accession>A0A7S7SIK8</accession>
<dbReference type="InterPro" id="IPR036867">
    <property type="entry name" value="R3H_dom_sf"/>
</dbReference>
<proteinExistence type="predicted"/>
<dbReference type="SUPFAM" id="SSF82708">
    <property type="entry name" value="R3H domain"/>
    <property type="match status" value="1"/>
</dbReference>
<feature type="region of interest" description="Disordered" evidence="1">
    <location>
        <begin position="164"/>
        <end position="218"/>
    </location>
</feature>
<gene>
    <name evidence="3" type="ORF">IRI77_25770</name>
</gene>
<reference evidence="3 4" key="1">
    <citation type="submission" date="2020-10" db="EMBL/GenBank/DDBJ databases">
        <title>Complete genome sequence of Paludibaculum fermentans P105T, a facultatively anaerobic acidobacterium capable of dissimilatory Fe(III) reduction.</title>
        <authorList>
            <person name="Dedysh S.N."/>
            <person name="Beletsky A.V."/>
            <person name="Kulichevskaya I.S."/>
            <person name="Mardanov A.V."/>
            <person name="Ravin N.V."/>
        </authorList>
    </citation>
    <scope>NUCLEOTIDE SEQUENCE [LARGE SCALE GENOMIC DNA]</scope>
    <source>
        <strain evidence="3 4">P105</strain>
    </source>
</reference>